<dbReference type="InterPro" id="IPR054224">
    <property type="entry name" value="DUF6944"/>
</dbReference>
<evidence type="ECO:0000313" key="2">
    <source>
        <dbReference type="Proteomes" id="UP000737402"/>
    </source>
</evidence>
<sequence>MEQKQKLLIGSWIQALGTVIAAISSTPSIPKMDEYSKSLDFIGNTLQATGNALEADGEEPQSYGRIGNQIQAIGNLTVISGLYLNEENLSIPSEKFFISGNLFQALGGVVSLGSEFGGGYNFYAVNGNLLSATGNSLQALGGAKKKAGEINSEAIITIGSWIQAIGSILIAIGISKEQEGKEKYGMPPSY</sequence>
<protein>
    <submittedName>
        <fullName evidence="1">Uncharacterized protein</fullName>
    </submittedName>
</protein>
<name>A0ABS2P678_9BACI</name>
<reference evidence="1 2" key="1">
    <citation type="submission" date="2021-01" db="EMBL/GenBank/DDBJ databases">
        <title>Genomic Encyclopedia of Type Strains, Phase IV (KMG-IV): sequencing the most valuable type-strain genomes for metagenomic binning, comparative biology and taxonomic classification.</title>
        <authorList>
            <person name="Goeker M."/>
        </authorList>
    </citation>
    <scope>NUCLEOTIDE SEQUENCE [LARGE SCALE GENOMIC DNA]</scope>
    <source>
        <strain evidence="1 2">DSM 25879</strain>
    </source>
</reference>
<dbReference type="RefSeq" id="WP_204420163.1">
    <property type="nucleotide sequence ID" value="NZ_JAFBED010000019.1"/>
</dbReference>
<organism evidence="1 2">
    <name type="scientific">Sutcliffiella tianshenii</name>
    <dbReference type="NCBI Taxonomy" id="1463404"/>
    <lineage>
        <taxon>Bacteria</taxon>
        <taxon>Bacillati</taxon>
        <taxon>Bacillota</taxon>
        <taxon>Bacilli</taxon>
        <taxon>Bacillales</taxon>
        <taxon>Bacillaceae</taxon>
        <taxon>Sutcliffiella</taxon>
    </lineage>
</organism>
<dbReference type="Proteomes" id="UP000737402">
    <property type="component" value="Unassembled WGS sequence"/>
</dbReference>
<gene>
    <name evidence="1" type="ORF">JOC95_004330</name>
</gene>
<dbReference type="EMBL" id="JAFBED010000019">
    <property type="protein sequence ID" value="MBM7622413.1"/>
    <property type="molecule type" value="Genomic_DNA"/>
</dbReference>
<comment type="caution">
    <text evidence="1">The sequence shown here is derived from an EMBL/GenBank/DDBJ whole genome shotgun (WGS) entry which is preliminary data.</text>
</comment>
<proteinExistence type="predicted"/>
<keyword evidence="2" id="KW-1185">Reference proteome</keyword>
<dbReference type="Pfam" id="PF22116">
    <property type="entry name" value="DUF6944"/>
    <property type="match status" value="1"/>
</dbReference>
<accession>A0ABS2P678</accession>
<evidence type="ECO:0000313" key="1">
    <source>
        <dbReference type="EMBL" id="MBM7622413.1"/>
    </source>
</evidence>